<dbReference type="InterPro" id="IPR036188">
    <property type="entry name" value="FAD/NAD-bd_sf"/>
</dbReference>
<protein>
    <recommendedName>
        <fullName evidence="2">Cilia- and flagella-associated protein 61 N-terminal domain-containing protein</fullName>
    </recommendedName>
</protein>
<dbReference type="Proteomes" id="UP001217089">
    <property type="component" value="Unassembled WGS sequence"/>
</dbReference>
<dbReference type="PANTHER" id="PTHR21178">
    <property type="entry name" value="CILIA- AND FLAGELLA-ASSOCIATED PROTEIN 61"/>
    <property type="match status" value="1"/>
</dbReference>
<organism evidence="3 4">
    <name type="scientific">Tegillarca granosa</name>
    <name type="common">Malaysian cockle</name>
    <name type="synonym">Anadara granosa</name>
    <dbReference type="NCBI Taxonomy" id="220873"/>
    <lineage>
        <taxon>Eukaryota</taxon>
        <taxon>Metazoa</taxon>
        <taxon>Spiralia</taxon>
        <taxon>Lophotrochozoa</taxon>
        <taxon>Mollusca</taxon>
        <taxon>Bivalvia</taxon>
        <taxon>Autobranchia</taxon>
        <taxon>Pteriomorphia</taxon>
        <taxon>Arcoida</taxon>
        <taxon>Arcoidea</taxon>
        <taxon>Arcidae</taxon>
        <taxon>Tegillarca</taxon>
    </lineage>
</organism>
<feature type="region of interest" description="Disordered" evidence="1">
    <location>
        <begin position="241"/>
        <end position="310"/>
    </location>
</feature>
<sequence length="899" mass="100599">MNFCNKTKRKMATTISPEYGPPQVVNARRTESLDAPHIMKLVQDSTNNLFGRVNVVNLIEKAVLAITLCNDKEEILGHAAFFDYPNEAGVDPAEWETWMKQSYDSEKVSPLNSLFMHYFVAKPEYANGCAREIIRTAFNAVPDLHYLFLIVPIGQFPDAALDSLFKQMNKTTDSNSTGGGTIFACERHKHVPVLHLIEAQDEHMQCLVAEVEGTAIGFMSIGDDINSELLNECFELGPFHGLRKPHPDDDLVAPKTPTPSPPPEVQKDSKPPSRSSSKSGSEKGAPVNGEALEVTGSPNGETKVQPKLSVGNLGESNLSLLSDGNAEEAIKEAEERASQASSRRSSLKEEVISSRLPTPKPITPLTKLPKRFLPKYKGGSNAFNIQLSSDFLAKAFALFPNYDFCIITVPHLVPEFPLLQTFVRVTPRCPSTLPQELYVFHRSGLLKDFNVRPACSKDIEGVQKLVQTVDLHENLLADLKQFYKARRDDDGTEIQAFVAECQGQIVGVAILRREENIEYIRSHYNIEDFIYYNHHKREEHGHLYHFAISPIFNHLTKYFIKLLENHSLVCGLNDMVPVRARRQIVYPDGLGINAPSDRVLKNEEAYALNHINRKLVTINARIVVVGASNVGLAFLEAFPHLRFNNLTLISPHGLPGEMSPDEQREQMLTNNFCYNQDDFAKCSLRSFVNVVYGKMTSIDRKKKMVVVNSNTVVPYDHLILSTGQQYQVPAPVGEDSQNSPDARYTGVVPKNLLLINDEYDAAVALYWIENYFVKSSSELPLPFINSDRELINLQKLKLFISCFNNSVVEDAITKALQEAGVVLHCGYILSQWNDGDDVTEIQSASFAFFAYYKKGVDTNAFKGNQKLKIHYGIALSLTENKKATCLLIYGFNTRLISFG</sequence>
<evidence type="ECO:0000313" key="4">
    <source>
        <dbReference type="Proteomes" id="UP001217089"/>
    </source>
</evidence>
<name>A0ABQ9EWH3_TEGGR</name>
<evidence type="ECO:0000313" key="3">
    <source>
        <dbReference type="EMBL" id="KAJ8309534.1"/>
    </source>
</evidence>
<dbReference type="EMBL" id="JARBDR010000657">
    <property type="protein sequence ID" value="KAJ8309534.1"/>
    <property type="molecule type" value="Genomic_DNA"/>
</dbReference>
<dbReference type="SUPFAM" id="SSF55729">
    <property type="entry name" value="Acyl-CoA N-acyltransferases (Nat)"/>
    <property type="match status" value="1"/>
</dbReference>
<dbReference type="Pfam" id="PF16092">
    <property type="entry name" value="CFAP61_N"/>
    <property type="match status" value="2"/>
</dbReference>
<dbReference type="InterPro" id="IPR038884">
    <property type="entry name" value="CFAP61"/>
</dbReference>
<feature type="domain" description="Cilia- and flagella-associated protein 61 N-terminal" evidence="2">
    <location>
        <begin position="388"/>
        <end position="529"/>
    </location>
</feature>
<feature type="region of interest" description="Disordered" evidence="1">
    <location>
        <begin position="328"/>
        <end position="351"/>
    </location>
</feature>
<feature type="domain" description="Cilia- and flagella-associated protein 61 N-terminal" evidence="2">
    <location>
        <begin position="27"/>
        <end position="196"/>
    </location>
</feature>
<dbReference type="SUPFAM" id="SSF51905">
    <property type="entry name" value="FAD/NAD(P)-binding domain"/>
    <property type="match status" value="1"/>
</dbReference>
<dbReference type="InterPro" id="IPR032151">
    <property type="entry name" value="CFAP61_N"/>
</dbReference>
<comment type="caution">
    <text evidence="3">The sequence shown here is derived from an EMBL/GenBank/DDBJ whole genome shotgun (WGS) entry which is preliminary data.</text>
</comment>
<reference evidence="3 4" key="1">
    <citation type="submission" date="2022-12" db="EMBL/GenBank/DDBJ databases">
        <title>Chromosome-level genome of Tegillarca granosa.</title>
        <authorList>
            <person name="Kim J."/>
        </authorList>
    </citation>
    <scope>NUCLEOTIDE SEQUENCE [LARGE SCALE GENOMIC DNA]</scope>
    <source>
        <strain evidence="3">Teg-2019</strain>
        <tissue evidence="3">Adductor muscle</tissue>
    </source>
</reference>
<keyword evidence="4" id="KW-1185">Reference proteome</keyword>
<proteinExistence type="predicted"/>
<dbReference type="Gene3D" id="3.50.50.60">
    <property type="entry name" value="FAD/NAD(P)-binding domain"/>
    <property type="match status" value="1"/>
</dbReference>
<dbReference type="InterPro" id="IPR016181">
    <property type="entry name" value="Acyl_CoA_acyltransferase"/>
</dbReference>
<dbReference type="Gene3D" id="3.40.630.30">
    <property type="match status" value="1"/>
</dbReference>
<feature type="compositionally biased region" description="Basic and acidic residues" evidence="1">
    <location>
        <begin position="328"/>
        <end position="337"/>
    </location>
</feature>
<gene>
    <name evidence="3" type="ORF">KUTeg_014408</name>
</gene>
<feature type="compositionally biased region" description="Low complexity" evidence="1">
    <location>
        <begin position="272"/>
        <end position="284"/>
    </location>
</feature>
<evidence type="ECO:0000256" key="1">
    <source>
        <dbReference type="SAM" id="MobiDB-lite"/>
    </source>
</evidence>
<evidence type="ECO:0000259" key="2">
    <source>
        <dbReference type="Pfam" id="PF16092"/>
    </source>
</evidence>
<dbReference type="PANTHER" id="PTHR21178:SF8">
    <property type="entry name" value="CILIA- AND FLAGELLA-ASSOCIATED PROTEIN 61"/>
    <property type="match status" value="1"/>
</dbReference>
<accession>A0ABQ9EWH3</accession>